<gene>
    <name evidence="1" type="ORF">GYN21_03950</name>
</gene>
<keyword evidence="2" id="KW-1185">Reference proteome</keyword>
<protein>
    <recommendedName>
        <fullName evidence="3">Phage protein</fullName>
    </recommendedName>
</protein>
<evidence type="ECO:0000313" key="1">
    <source>
        <dbReference type="EMBL" id="MCJ1989365.1"/>
    </source>
</evidence>
<dbReference type="EMBL" id="JAAECS010000002">
    <property type="protein sequence ID" value="MCJ1989365.1"/>
    <property type="molecule type" value="Genomic_DNA"/>
</dbReference>
<organism evidence="1 2">
    <name type="scientific">Pseudolactococcus carnosus</name>
    <dbReference type="NCBI Taxonomy" id="2749961"/>
    <lineage>
        <taxon>Bacteria</taxon>
        <taxon>Bacillati</taxon>
        <taxon>Bacillota</taxon>
        <taxon>Bacilli</taxon>
        <taxon>Lactobacillales</taxon>
        <taxon>Streptococcaceae</taxon>
        <taxon>Pseudolactococcus</taxon>
    </lineage>
</organism>
<dbReference type="Proteomes" id="UP001522450">
    <property type="component" value="Unassembled WGS sequence"/>
</dbReference>
<evidence type="ECO:0008006" key="3">
    <source>
        <dbReference type="Google" id="ProtNLM"/>
    </source>
</evidence>
<reference evidence="1 2" key="1">
    <citation type="journal article" date="2022" name="Microbiol. Res.">
        <title>Comparative genome analysis, predicted lifestyle and antimicrobial strategies of Lactococcus carnosus and Lactococcus paracarnosus isolated from meat.</title>
        <authorList>
            <person name="Werum V."/>
            <person name="Ehrmann M."/>
            <person name="Vogel R."/>
            <person name="Hilgarth M."/>
        </authorList>
    </citation>
    <scope>NUCLEOTIDE SEQUENCE [LARGE SCALE GENOMIC DNA]</scope>
    <source>
        <strain evidence="1 2">TMW22177</strain>
    </source>
</reference>
<name>A0ABT0ARP7_9LACT</name>
<accession>A0ABT0ARP7</accession>
<sequence length="116" mass="13660">MEITNIPISPKHDVFGNYTPSFDDYLVETINKKFGEPSYLENDAPPALDFAYDYFQNDEKMFVLSIIQFVRSFSSAVRIRTNKNKEIIIHNDRLVETYEDYYYDALLALYLAYSMN</sequence>
<comment type="caution">
    <text evidence="1">The sequence shown here is derived from an EMBL/GenBank/DDBJ whole genome shotgun (WGS) entry which is preliminary data.</text>
</comment>
<proteinExistence type="predicted"/>
<evidence type="ECO:0000313" key="2">
    <source>
        <dbReference type="Proteomes" id="UP001522450"/>
    </source>
</evidence>